<dbReference type="CDD" id="cd12797">
    <property type="entry name" value="M23_peptidase"/>
    <property type="match status" value="1"/>
</dbReference>
<protein>
    <submittedName>
        <fullName evidence="3">Unannotated protein</fullName>
    </submittedName>
</protein>
<dbReference type="PANTHER" id="PTHR21666">
    <property type="entry name" value="PEPTIDASE-RELATED"/>
    <property type="match status" value="1"/>
</dbReference>
<name>A0A6J5ZE60_9ZZZZ</name>
<dbReference type="AlphaFoldDB" id="A0A6J5ZE60"/>
<sequence length="191" mass="20808">MPHINPRIKRTVTTVALLAALMSIQSFSGAASIHAATIHAAKMPPNLGPHTEHRWSWPTEPSHRVIGRYDPPIHNWLPGHRGIDLAGKTGQSIYAAGSGRVTFAGTLANKDVVVITHGSLRTTYEPVSAVVEVDQQVSKGELIGYLVPGASHCASATSVHCLHWGLKRGHLYLNPLRLVQPRVRLLPLWQN</sequence>
<dbReference type="InterPro" id="IPR050570">
    <property type="entry name" value="Cell_wall_metabolism_enzyme"/>
</dbReference>
<dbReference type="InterPro" id="IPR016047">
    <property type="entry name" value="M23ase_b-sheet_dom"/>
</dbReference>
<feature type="domain" description="M23ase beta-sheet core" evidence="2">
    <location>
        <begin position="79"/>
        <end position="175"/>
    </location>
</feature>
<dbReference type="PANTHER" id="PTHR21666:SF289">
    <property type="entry name" value="L-ALA--D-GLU ENDOPEPTIDASE"/>
    <property type="match status" value="1"/>
</dbReference>
<organism evidence="3">
    <name type="scientific">freshwater metagenome</name>
    <dbReference type="NCBI Taxonomy" id="449393"/>
    <lineage>
        <taxon>unclassified sequences</taxon>
        <taxon>metagenomes</taxon>
        <taxon>ecological metagenomes</taxon>
    </lineage>
</organism>
<dbReference type="Pfam" id="PF01551">
    <property type="entry name" value="Peptidase_M23"/>
    <property type="match status" value="1"/>
</dbReference>
<dbReference type="Gene3D" id="2.70.70.10">
    <property type="entry name" value="Glucose Permease (Domain IIA)"/>
    <property type="match status" value="1"/>
</dbReference>
<dbReference type="GO" id="GO:0004222">
    <property type="term" value="F:metalloendopeptidase activity"/>
    <property type="evidence" value="ECO:0007669"/>
    <property type="project" value="TreeGrafter"/>
</dbReference>
<dbReference type="SUPFAM" id="SSF51261">
    <property type="entry name" value="Duplicated hybrid motif"/>
    <property type="match status" value="1"/>
</dbReference>
<reference evidence="3" key="1">
    <citation type="submission" date="2020-05" db="EMBL/GenBank/DDBJ databases">
        <authorList>
            <person name="Chiriac C."/>
            <person name="Salcher M."/>
            <person name="Ghai R."/>
            <person name="Kavagutti S V."/>
        </authorList>
    </citation>
    <scope>NUCLEOTIDE SEQUENCE</scope>
</reference>
<proteinExistence type="predicted"/>
<accession>A0A6J5ZE60</accession>
<evidence type="ECO:0000259" key="2">
    <source>
        <dbReference type="Pfam" id="PF01551"/>
    </source>
</evidence>
<dbReference type="EMBL" id="CAESAJ010000087">
    <property type="protein sequence ID" value="CAB4339678.1"/>
    <property type="molecule type" value="Genomic_DNA"/>
</dbReference>
<dbReference type="InterPro" id="IPR011055">
    <property type="entry name" value="Dup_hybrid_motif"/>
</dbReference>
<evidence type="ECO:0000256" key="1">
    <source>
        <dbReference type="ARBA" id="ARBA00022729"/>
    </source>
</evidence>
<keyword evidence="1" id="KW-0732">Signal</keyword>
<evidence type="ECO:0000313" key="3">
    <source>
        <dbReference type="EMBL" id="CAB4339678.1"/>
    </source>
</evidence>
<gene>
    <name evidence="3" type="ORF">UFOPK3770_00852</name>
</gene>